<dbReference type="InterPro" id="IPR036942">
    <property type="entry name" value="Beta-barrel_TonB_sf"/>
</dbReference>
<dbReference type="SUPFAM" id="SSF56935">
    <property type="entry name" value="Porins"/>
    <property type="match status" value="1"/>
</dbReference>
<gene>
    <name evidence="8" type="ORF">KB213_10365</name>
</gene>
<organism evidence="8 9">
    <name type="scientific">Neokomagataea anthophila</name>
    <dbReference type="NCBI Taxonomy" id="2826925"/>
    <lineage>
        <taxon>Bacteria</taxon>
        <taxon>Pseudomonadati</taxon>
        <taxon>Pseudomonadota</taxon>
        <taxon>Alphaproteobacteria</taxon>
        <taxon>Acetobacterales</taxon>
        <taxon>Acetobacteraceae</taxon>
        <taxon>Neokomagataea</taxon>
    </lineage>
</organism>
<keyword evidence="2 4" id="KW-0472">Membrane</keyword>
<evidence type="ECO:0000256" key="3">
    <source>
        <dbReference type="ARBA" id="ARBA00023237"/>
    </source>
</evidence>
<dbReference type="PANTHER" id="PTHR40980:SF4">
    <property type="entry name" value="TONB-DEPENDENT RECEPTOR-LIKE BETA-BARREL DOMAIN-CONTAINING PROTEIN"/>
    <property type="match status" value="1"/>
</dbReference>
<dbReference type="Proteomes" id="UP000677812">
    <property type="component" value="Unassembled WGS sequence"/>
</dbReference>
<comment type="similarity">
    <text evidence="4">Belongs to the TonB-dependent receptor family.</text>
</comment>
<keyword evidence="9" id="KW-1185">Reference proteome</keyword>
<proteinExistence type="inferred from homology"/>
<evidence type="ECO:0000259" key="7">
    <source>
        <dbReference type="Pfam" id="PF07715"/>
    </source>
</evidence>
<dbReference type="Gene3D" id="2.40.170.20">
    <property type="entry name" value="TonB-dependent receptor, beta-barrel domain"/>
    <property type="match status" value="1"/>
</dbReference>
<dbReference type="InterPro" id="IPR012910">
    <property type="entry name" value="Plug_dom"/>
</dbReference>
<dbReference type="Pfam" id="PF07715">
    <property type="entry name" value="Plug"/>
    <property type="match status" value="1"/>
</dbReference>
<reference evidence="8 9" key="1">
    <citation type="submission" date="2021-04" db="EMBL/GenBank/DDBJ databases">
        <title>The complete genome sequence of Neokomagataea sp. TBRC 2177.</title>
        <authorList>
            <person name="Charoenyingcharoen P."/>
            <person name="Yukphan P."/>
        </authorList>
    </citation>
    <scope>NUCLEOTIDE SEQUENCE [LARGE SCALE GENOMIC DNA]</scope>
    <source>
        <strain evidence="8 9">TBRC 2177</strain>
    </source>
</reference>
<keyword evidence="3" id="KW-0998">Cell outer membrane</keyword>
<dbReference type="EMBL" id="JAGRQH010000008">
    <property type="protein sequence ID" value="MBR0560455.1"/>
    <property type="molecule type" value="Genomic_DNA"/>
</dbReference>
<feature type="domain" description="TonB-dependent receptor-like beta-barrel" evidence="6">
    <location>
        <begin position="345"/>
        <end position="830"/>
    </location>
</feature>
<dbReference type="RefSeq" id="WP_211682859.1">
    <property type="nucleotide sequence ID" value="NZ_JAGRQH010000008.1"/>
</dbReference>
<accession>A0ABS5E968</accession>
<dbReference type="InterPro" id="IPR010104">
    <property type="entry name" value="TonB_rcpt_bac"/>
</dbReference>
<evidence type="ECO:0000256" key="1">
    <source>
        <dbReference type="ARBA" id="ARBA00004442"/>
    </source>
</evidence>
<evidence type="ECO:0000259" key="6">
    <source>
        <dbReference type="Pfam" id="PF00593"/>
    </source>
</evidence>
<evidence type="ECO:0000256" key="4">
    <source>
        <dbReference type="RuleBase" id="RU003357"/>
    </source>
</evidence>
<evidence type="ECO:0000313" key="9">
    <source>
        <dbReference type="Proteomes" id="UP000677812"/>
    </source>
</evidence>
<protein>
    <submittedName>
        <fullName evidence="8">TonB-dependent receptor</fullName>
    </submittedName>
</protein>
<name>A0ABS5E968_9PROT</name>
<comment type="caution">
    <text evidence="8">The sequence shown here is derived from an EMBL/GenBank/DDBJ whole genome shotgun (WGS) entry which is preliminary data.</text>
</comment>
<comment type="subcellular location">
    <subcellularLocation>
        <location evidence="1 4">Cell outer membrane</location>
    </subcellularLocation>
</comment>
<keyword evidence="4" id="KW-0798">TonB box</keyword>
<dbReference type="Pfam" id="PF00593">
    <property type="entry name" value="TonB_dep_Rec_b-barrel"/>
    <property type="match status" value="1"/>
</dbReference>
<feature type="domain" description="TonB-dependent receptor plug" evidence="7">
    <location>
        <begin position="71"/>
        <end position="174"/>
    </location>
</feature>
<dbReference type="Gene3D" id="2.170.130.10">
    <property type="entry name" value="TonB-dependent receptor, plug domain"/>
    <property type="match status" value="1"/>
</dbReference>
<dbReference type="InterPro" id="IPR037066">
    <property type="entry name" value="Plug_dom_sf"/>
</dbReference>
<evidence type="ECO:0000313" key="8">
    <source>
        <dbReference type="EMBL" id="MBR0560455.1"/>
    </source>
</evidence>
<dbReference type="NCBIfam" id="TIGR01782">
    <property type="entry name" value="TonB-Xanth-Caul"/>
    <property type="match status" value="1"/>
</dbReference>
<dbReference type="PANTHER" id="PTHR40980">
    <property type="entry name" value="PLUG DOMAIN-CONTAINING PROTEIN"/>
    <property type="match status" value="1"/>
</dbReference>
<dbReference type="InterPro" id="IPR000531">
    <property type="entry name" value="Beta-barrel_TonB"/>
</dbReference>
<feature type="signal peptide" evidence="5">
    <location>
        <begin position="1"/>
        <end position="24"/>
    </location>
</feature>
<keyword evidence="8" id="KW-0675">Receptor</keyword>
<evidence type="ECO:0000256" key="2">
    <source>
        <dbReference type="ARBA" id="ARBA00023136"/>
    </source>
</evidence>
<keyword evidence="5" id="KW-0732">Signal</keyword>
<feature type="chain" id="PRO_5047448080" evidence="5">
    <location>
        <begin position="25"/>
        <end position="864"/>
    </location>
</feature>
<sequence>MLYYFSSLRFLLLSAVIMPSVAFAAAHHKSSEVKIKVHDKSAPANEKIEVRSQLHRSTGTIEQARSEQKAALNIVNVLPQSQIGKLPDINVGDALRRLPGVSVSNAGGETRYFEIRGLGPTLNGVTFENVQVVAGSIGQGGRAVPVDAFPAGIVGGIELFKTQRPDLPADALGGQVNLQLRDMPADGKSYLHVHMASGFYQNHMTNVYNGTIDGGFRFNLSHDPFGGRAQDKLFYLIAWATAQSDWRYLDDTQPAFSNGSTPRNALSQVSEGIYANHRVHWGYGGVLGWDINTDNHLYFKASDGGYDTSGLRYQQVYNISSNYAGAATGNYAGAASLSQATRDLFTRSENRFFKFGGTSSTKFGTFEYWGAYNSNFVFTPYQYGSTFTRGGSVPVIVHDANTGLPTVGITNGVNPNDYSPYRLSGVNFYHQNDMDSAWDGHVGWKAPLDFGPLHGEVRTGGGIRMRAATNNDITTVYTNLPMIYAGNIAGSQSYSTFGGLYNLGYPVGSEAIRRLVNNGSITPNVAANYLTNSGSLLADNENIYNGYAEYAAHWGKLGILSGVRIEKTDGIYKGNTVTQGKGGVQVTPNHVGQEYTNFFPTVQFRYEITKNLLARAGWATAIARPGFNQITAATSVNLSTPSIARGNPALKPTTGNSFDADVEYYLPEGGIASVGVFDKEFRNYIVSTTQYVSYPGIAVLIPSSTYANLPYGSARGIELNYRQTLNFLPGVFKHLGIQGNWTYVKTRGPNRPGAQEGLPYTTPHTFNFGLFYHHGPLDLTFDGNYQGTQMQSLGTTPGLDVYQQRFMTLDMGGSYAITKFLSANVQVRNLTNAAVLTTQGAEHWRVTEYQAFGREFLFGLDAKL</sequence>
<evidence type="ECO:0000256" key="5">
    <source>
        <dbReference type="SAM" id="SignalP"/>
    </source>
</evidence>